<dbReference type="AlphaFoldDB" id="A0A9D2A9H8"/>
<feature type="compositionally biased region" description="Polar residues" evidence="2">
    <location>
        <begin position="32"/>
        <end position="48"/>
    </location>
</feature>
<feature type="region of interest" description="Disordered" evidence="2">
    <location>
        <begin position="1"/>
        <end position="148"/>
    </location>
</feature>
<comment type="caution">
    <text evidence="4">The sequence shown here is derived from an EMBL/GenBank/DDBJ whole genome shotgun (WGS) entry which is preliminary data.</text>
</comment>
<dbReference type="Proteomes" id="UP000823963">
    <property type="component" value="Unassembled WGS sequence"/>
</dbReference>
<dbReference type="Gene3D" id="3.10.20.320">
    <property type="entry name" value="Putative peptidoglycan bound protein (lpxtg motif)"/>
    <property type="match status" value="2"/>
</dbReference>
<evidence type="ECO:0000256" key="1">
    <source>
        <dbReference type="ARBA" id="ARBA00022737"/>
    </source>
</evidence>
<name>A0A9D2A9H8_9LACO</name>
<feature type="domain" description="MucBP" evidence="3">
    <location>
        <begin position="235"/>
        <end position="285"/>
    </location>
</feature>
<keyword evidence="1" id="KW-0677">Repeat</keyword>
<protein>
    <submittedName>
        <fullName evidence="4">MucBP domain-containing protein</fullName>
    </submittedName>
</protein>
<gene>
    <name evidence="4" type="ORF">H9861_02395</name>
</gene>
<dbReference type="InterPro" id="IPR009459">
    <property type="entry name" value="MucBP_dom"/>
</dbReference>
<reference evidence="4" key="1">
    <citation type="journal article" date="2021" name="PeerJ">
        <title>Extensive microbial diversity within the chicken gut microbiome revealed by metagenomics and culture.</title>
        <authorList>
            <person name="Gilroy R."/>
            <person name="Ravi A."/>
            <person name="Getino M."/>
            <person name="Pursley I."/>
            <person name="Horton D.L."/>
            <person name="Alikhan N.F."/>
            <person name="Baker D."/>
            <person name="Gharbi K."/>
            <person name="Hall N."/>
            <person name="Watson M."/>
            <person name="Adriaenssens E.M."/>
            <person name="Foster-Nyarko E."/>
            <person name="Jarju S."/>
            <person name="Secka A."/>
            <person name="Antonio M."/>
            <person name="Oren A."/>
            <person name="Chaudhuri R.R."/>
            <person name="La Ragione R."/>
            <person name="Hildebrand F."/>
            <person name="Pallen M.J."/>
        </authorList>
    </citation>
    <scope>NUCLEOTIDE SEQUENCE</scope>
    <source>
        <strain evidence="4">6627</strain>
    </source>
</reference>
<feature type="compositionally biased region" description="Basic and acidic residues" evidence="2">
    <location>
        <begin position="103"/>
        <end position="136"/>
    </location>
</feature>
<evidence type="ECO:0000313" key="4">
    <source>
        <dbReference type="EMBL" id="HIX01584.1"/>
    </source>
</evidence>
<feature type="compositionally biased region" description="Polar residues" evidence="2">
    <location>
        <begin position="60"/>
        <end position="83"/>
    </location>
</feature>
<evidence type="ECO:0000259" key="3">
    <source>
        <dbReference type="Pfam" id="PF06458"/>
    </source>
</evidence>
<dbReference type="EMBL" id="DXFP01000017">
    <property type="protein sequence ID" value="HIX01584.1"/>
    <property type="molecule type" value="Genomic_DNA"/>
</dbReference>
<feature type="compositionally biased region" description="Basic and acidic residues" evidence="2">
    <location>
        <begin position="49"/>
        <end position="59"/>
    </location>
</feature>
<sequence>MAFKFMKKIRSFNNRRANRKRMHRHNFERSVDTTQAQVTSDSKNLVDSTKTETATENKQHASFKSSNQDETETNATEKQSVSENNDEKPAVSTEAETTLDQPVADRDTSEKSEVKSENENDISSEKHPLTPEEHFEQSPSVKQELKKASTHQDSTIIIIYQDENHNSLSSPQIISGKRGEAINFKFKEFDHYDLININGFTSVFVEPYGSITLTYRRQSGANIWLFSQDIDDLHMLGKPRFVSGKVEEKYSLTPPDFIGYNLLRAEGNVKGNFTDKQQVVTYYYRDATWKEVDFNVKYLKMKVSQPGYDAPKGNDTYVTLAEGTVWQVFESVHLTNGERWHCLGGNLWIQEDYDKVQFVDSLPQYSVASTEGYQFSINLNVQAIVDFVPGKKLTLYDRPFGNPVDSIEDGSIVTITERQGGREMQWFNLDGRGWTIRQYLDLDIEHKVAQEQGRF</sequence>
<evidence type="ECO:0000256" key="2">
    <source>
        <dbReference type="SAM" id="MobiDB-lite"/>
    </source>
</evidence>
<feature type="compositionally biased region" description="Basic residues" evidence="2">
    <location>
        <begin position="1"/>
        <end position="10"/>
    </location>
</feature>
<evidence type="ECO:0000313" key="5">
    <source>
        <dbReference type="Proteomes" id="UP000823963"/>
    </source>
</evidence>
<feature type="domain" description="MucBP" evidence="3">
    <location>
        <begin position="156"/>
        <end position="216"/>
    </location>
</feature>
<organism evidence="4 5">
    <name type="scientific">Candidatus Ligilactobacillus excrementigallinarum</name>
    <dbReference type="NCBI Taxonomy" id="2838641"/>
    <lineage>
        <taxon>Bacteria</taxon>
        <taxon>Bacillati</taxon>
        <taxon>Bacillota</taxon>
        <taxon>Bacilli</taxon>
        <taxon>Lactobacillales</taxon>
        <taxon>Lactobacillaceae</taxon>
        <taxon>Ligilactobacillus</taxon>
    </lineage>
</organism>
<accession>A0A9D2A9H8</accession>
<proteinExistence type="predicted"/>
<dbReference type="Pfam" id="PF06458">
    <property type="entry name" value="MucBP"/>
    <property type="match status" value="2"/>
</dbReference>
<reference evidence="4" key="2">
    <citation type="submission" date="2021-04" db="EMBL/GenBank/DDBJ databases">
        <authorList>
            <person name="Gilroy R."/>
        </authorList>
    </citation>
    <scope>NUCLEOTIDE SEQUENCE</scope>
    <source>
        <strain evidence="4">6627</strain>
    </source>
</reference>